<keyword evidence="1" id="KW-0812">Transmembrane</keyword>
<keyword evidence="1" id="KW-0472">Membrane</keyword>
<evidence type="ECO:0000313" key="3">
    <source>
        <dbReference type="Proteomes" id="UP000054630"/>
    </source>
</evidence>
<gene>
    <name evidence="2" type="ORF">T07_1220</name>
</gene>
<reference evidence="2 3" key="1">
    <citation type="submission" date="2015-01" db="EMBL/GenBank/DDBJ databases">
        <title>Evolution of Trichinella species and genotypes.</title>
        <authorList>
            <person name="Korhonen P.K."/>
            <person name="Edoardo P."/>
            <person name="Giuseppe L.R."/>
            <person name="Gasser R.B."/>
        </authorList>
    </citation>
    <scope>NUCLEOTIDE SEQUENCE [LARGE SCALE GENOMIC DNA]</scope>
    <source>
        <strain evidence="2">ISS37</strain>
    </source>
</reference>
<dbReference type="EMBL" id="JYDL01000002">
    <property type="protein sequence ID" value="KRX27753.1"/>
    <property type="molecule type" value="Genomic_DNA"/>
</dbReference>
<keyword evidence="1" id="KW-1133">Transmembrane helix</keyword>
<dbReference type="Proteomes" id="UP000054630">
    <property type="component" value="Unassembled WGS sequence"/>
</dbReference>
<dbReference type="AlphaFoldDB" id="A0A0V0SLZ6"/>
<keyword evidence="3" id="KW-1185">Reference proteome</keyword>
<feature type="transmembrane region" description="Helical" evidence="1">
    <location>
        <begin position="47"/>
        <end position="68"/>
    </location>
</feature>
<proteinExistence type="predicted"/>
<protein>
    <submittedName>
        <fullName evidence="2">Uncharacterized protein</fullName>
    </submittedName>
</protein>
<evidence type="ECO:0000313" key="2">
    <source>
        <dbReference type="EMBL" id="KRX27753.1"/>
    </source>
</evidence>
<name>A0A0V0SLZ6_9BILA</name>
<sequence>MHLWDVFCWKLFGSEPIGSLPEFRLRCLRVCFYRFVLLVSRSEANYYAFYTLIALIIIQFHDSNAIFIPSLQIQVRNKGVFIFSKILWMKRIESIQINDFKQI</sequence>
<organism evidence="2 3">
    <name type="scientific">Trichinella nelsoni</name>
    <dbReference type="NCBI Taxonomy" id="6336"/>
    <lineage>
        <taxon>Eukaryota</taxon>
        <taxon>Metazoa</taxon>
        <taxon>Ecdysozoa</taxon>
        <taxon>Nematoda</taxon>
        <taxon>Enoplea</taxon>
        <taxon>Dorylaimia</taxon>
        <taxon>Trichinellida</taxon>
        <taxon>Trichinellidae</taxon>
        <taxon>Trichinella</taxon>
    </lineage>
</organism>
<comment type="caution">
    <text evidence="2">The sequence shown here is derived from an EMBL/GenBank/DDBJ whole genome shotgun (WGS) entry which is preliminary data.</text>
</comment>
<accession>A0A0V0SLZ6</accession>
<dbReference type="OrthoDB" id="10564541at2759"/>
<evidence type="ECO:0000256" key="1">
    <source>
        <dbReference type="SAM" id="Phobius"/>
    </source>
</evidence>